<evidence type="ECO:0000313" key="10">
    <source>
        <dbReference type="EMBL" id="RCK07392.1"/>
    </source>
</evidence>
<dbReference type="NCBIfam" id="TIGR01930">
    <property type="entry name" value="AcCoA-C-Actrans"/>
    <property type="match status" value="1"/>
</dbReference>
<comment type="similarity">
    <text evidence="1 7">Belongs to the thiolase-like superfamily. Thiolase family.</text>
</comment>
<protein>
    <submittedName>
        <fullName evidence="10">Acetyl-CoA acetyltransferase</fullName>
        <ecNumber evidence="10">2.3.1.9</ecNumber>
    </submittedName>
</protein>
<dbReference type="FunFam" id="3.40.47.10:FF:000010">
    <property type="entry name" value="Acetyl-CoA acetyltransferase (Thiolase)"/>
    <property type="match status" value="1"/>
</dbReference>
<evidence type="ECO:0000256" key="2">
    <source>
        <dbReference type="ARBA" id="ARBA00022679"/>
    </source>
</evidence>
<evidence type="ECO:0000256" key="6">
    <source>
        <dbReference type="PIRSR" id="PIRSR000429-1"/>
    </source>
</evidence>
<feature type="active site" description="Acyl-thioester intermediate" evidence="6">
    <location>
        <position position="88"/>
    </location>
</feature>
<evidence type="ECO:0000256" key="7">
    <source>
        <dbReference type="RuleBase" id="RU003557"/>
    </source>
</evidence>
<keyword evidence="2 7" id="KW-0808">Transferase</keyword>
<dbReference type="PANTHER" id="PTHR18919:SF107">
    <property type="entry name" value="ACETYL-COA ACETYLTRANSFERASE, CYTOSOLIC"/>
    <property type="match status" value="1"/>
</dbReference>
<dbReference type="InterPro" id="IPR020616">
    <property type="entry name" value="Thiolase_N"/>
</dbReference>
<dbReference type="InterPro" id="IPR020615">
    <property type="entry name" value="Thiolase_acyl_enz_int_AS"/>
</dbReference>
<feature type="domain" description="Thiolase N-terminal" evidence="8">
    <location>
        <begin position="4"/>
        <end position="260"/>
    </location>
</feature>
<keyword evidence="11" id="KW-1185">Reference proteome</keyword>
<evidence type="ECO:0000259" key="9">
    <source>
        <dbReference type="Pfam" id="PF02803"/>
    </source>
</evidence>
<dbReference type="PROSITE" id="PS00098">
    <property type="entry name" value="THIOLASE_1"/>
    <property type="match status" value="1"/>
</dbReference>
<dbReference type="InterPro" id="IPR020617">
    <property type="entry name" value="Thiolase_C"/>
</dbReference>
<proteinExistence type="inferred from homology"/>
<comment type="pathway">
    <text evidence="5">Metabolic intermediate biosynthesis; (R)-mevalonate biosynthesis; (R)-mevalonate from acetyl-CoA: step 1/3.</text>
</comment>
<reference evidence="10 11" key="1">
    <citation type="submission" date="2014-07" db="EMBL/GenBank/DDBJ databases">
        <title>Draft genome sequence of Thalassospira xianhensis P-4 (MCCC 1A02616).</title>
        <authorList>
            <person name="Lai Q."/>
            <person name="Shao Z."/>
        </authorList>
    </citation>
    <scope>NUCLEOTIDE SEQUENCE [LARGE SCALE GENOMIC DNA]</scope>
    <source>
        <strain evidence="10 11">MCCC 1A02616</strain>
    </source>
</reference>
<dbReference type="GO" id="GO:0003985">
    <property type="term" value="F:acetyl-CoA C-acetyltransferase activity"/>
    <property type="evidence" value="ECO:0007669"/>
    <property type="project" value="UniProtKB-EC"/>
</dbReference>
<dbReference type="EC" id="2.3.1.9" evidence="10"/>
<dbReference type="PANTHER" id="PTHR18919">
    <property type="entry name" value="ACETYL-COA C-ACYLTRANSFERASE"/>
    <property type="match status" value="1"/>
</dbReference>
<evidence type="ECO:0000313" key="11">
    <source>
        <dbReference type="Proteomes" id="UP000252419"/>
    </source>
</evidence>
<dbReference type="Gene3D" id="3.40.47.10">
    <property type="match status" value="2"/>
</dbReference>
<feature type="active site" description="Proton acceptor" evidence="6">
    <location>
        <position position="347"/>
    </location>
</feature>
<dbReference type="Proteomes" id="UP000252419">
    <property type="component" value="Unassembled WGS sequence"/>
</dbReference>
<evidence type="ECO:0000256" key="4">
    <source>
        <dbReference type="ARBA" id="ARBA00023315"/>
    </source>
</evidence>
<dbReference type="CDD" id="cd00751">
    <property type="entry name" value="thiolase"/>
    <property type="match status" value="1"/>
</dbReference>
<accession>A0A367UJV3</accession>
<dbReference type="GO" id="GO:0042619">
    <property type="term" value="P:poly-hydroxybutyrate biosynthetic process"/>
    <property type="evidence" value="ECO:0007669"/>
    <property type="project" value="UniProtKB-KW"/>
</dbReference>
<dbReference type="InterPro" id="IPR002155">
    <property type="entry name" value="Thiolase"/>
</dbReference>
<name>A0A367UJV3_9PROT</name>
<organism evidence="10 11">
    <name type="scientific">Thalassospira xianhensis MCCC 1A02616</name>
    <dbReference type="NCBI Taxonomy" id="1177929"/>
    <lineage>
        <taxon>Bacteria</taxon>
        <taxon>Pseudomonadati</taxon>
        <taxon>Pseudomonadota</taxon>
        <taxon>Alphaproteobacteria</taxon>
        <taxon>Rhodospirillales</taxon>
        <taxon>Thalassospiraceae</taxon>
        <taxon>Thalassospira</taxon>
    </lineage>
</organism>
<dbReference type="PIRSF" id="PIRSF000429">
    <property type="entry name" value="Ac-CoA_Ac_transf"/>
    <property type="match status" value="1"/>
</dbReference>
<evidence type="ECO:0000256" key="3">
    <source>
        <dbReference type="ARBA" id="ARBA00022752"/>
    </source>
</evidence>
<feature type="active site" description="Proton acceptor" evidence="6">
    <location>
        <position position="377"/>
    </location>
</feature>
<keyword evidence="4 7" id="KW-0012">Acyltransferase</keyword>
<dbReference type="InterPro" id="IPR020613">
    <property type="entry name" value="Thiolase_CS"/>
</dbReference>
<dbReference type="GO" id="GO:0044281">
    <property type="term" value="P:small molecule metabolic process"/>
    <property type="evidence" value="ECO:0007669"/>
    <property type="project" value="UniProtKB-ARBA"/>
</dbReference>
<dbReference type="PROSITE" id="PS00099">
    <property type="entry name" value="THIOLASE_3"/>
    <property type="match status" value="1"/>
</dbReference>
<gene>
    <name evidence="10" type="ORF">TH5_03105</name>
</gene>
<dbReference type="EMBL" id="JPWA01000002">
    <property type="protein sequence ID" value="RCK07392.1"/>
    <property type="molecule type" value="Genomic_DNA"/>
</dbReference>
<dbReference type="RefSeq" id="WP_062960838.1">
    <property type="nucleotide sequence ID" value="NZ_JPWA01000002.1"/>
</dbReference>
<dbReference type="InterPro" id="IPR016039">
    <property type="entry name" value="Thiolase-like"/>
</dbReference>
<evidence type="ECO:0000256" key="1">
    <source>
        <dbReference type="ARBA" id="ARBA00010982"/>
    </source>
</evidence>
<evidence type="ECO:0000259" key="8">
    <source>
        <dbReference type="Pfam" id="PF00108"/>
    </source>
</evidence>
<sequence>MTDVVIVGAARTPIGAFSGSLANTPAHELGAVAIKAALERSGVEADAVNEVIFGQVLTGGAGQNPARQAAIAAGIPDSATAFVINQVCGSGLRTVALAAQQIMAGDAKIVVAGGQENMSMSPHVANLRAGHKMGDVKFIDSMIKDGLWCAFNGYHMGNTAENIANKWQITREDQDAFATASQNKAEAAQKSGRFNDEIAPVTLSSRKGDVIFDADEYPRHGASIEGMAKLRPAFDKEGTVTAGNASGINDGAAALIVMSADEAAKRGLTPLATIKSWATAGVDPAVMGSGPIPASRKALEKAGWSVGDLDLIEANEAFAAQAIAVNRDMGWDTDKVNVNGGAIALGHPIGASGARVFTTLLYEMQKRDAKKGLATLCIGGGMGVALCVER</sequence>
<dbReference type="Pfam" id="PF02803">
    <property type="entry name" value="Thiolase_C"/>
    <property type="match status" value="1"/>
</dbReference>
<keyword evidence="3" id="KW-0583">PHB biosynthesis</keyword>
<dbReference type="AlphaFoldDB" id="A0A367UJV3"/>
<dbReference type="InterPro" id="IPR020610">
    <property type="entry name" value="Thiolase_AS"/>
</dbReference>
<evidence type="ECO:0000256" key="5">
    <source>
        <dbReference type="ARBA" id="ARBA00037924"/>
    </source>
</evidence>
<comment type="caution">
    <text evidence="10">The sequence shown here is derived from an EMBL/GenBank/DDBJ whole genome shotgun (WGS) entry which is preliminary data.</text>
</comment>
<dbReference type="Pfam" id="PF00108">
    <property type="entry name" value="Thiolase_N"/>
    <property type="match status" value="1"/>
</dbReference>
<feature type="domain" description="Thiolase C-terminal" evidence="9">
    <location>
        <begin position="268"/>
        <end position="390"/>
    </location>
</feature>
<dbReference type="SUPFAM" id="SSF53901">
    <property type="entry name" value="Thiolase-like"/>
    <property type="match status" value="2"/>
</dbReference>
<dbReference type="PROSITE" id="PS00737">
    <property type="entry name" value="THIOLASE_2"/>
    <property type="match status" value="1"/>
</dbReference>